<gene>
    <name evidence="1" type="ORF">PNK_0095</name>
</gene>
<name>A0A0U5JD00_9BACT</name>
<accession>A0A0U5JD00</accession>
<keyword evidence="2" id="KW-1185">Reference proteome</keyword>
<dbReference type="InParanoid" id="A0A0U5JD00"/>
<dbReference type="Proteomes" id="UP000069902">
    <property type="component" value="Chromosome cPNK"/>
</dbReference>
<proteinExistence type="predicted"/>
<sequence>MLVSVITAIVQLCNHFFNSSENEIFKKPVVKQPYISLLTLSKKNVSVNLMDPNK</sequence>
<dbReference type="EMBL" id="LN879502">
    <property type="protein sequence ID" value="CUI15733.1"/>
    <property type="molecule type" value="Genomic_DNA"/>
</dbReference>
<protein>
    <submittedName>
        <fullName evidence="1">Uncharacterized protein</fullName>
    </submittedName>
</protein>
<dbReference type="AlphaFoldDB" id="A0A0U5JD00"/>
<evidence type="ECO:0000313" key="1">
    <source>
        <dbReference type="EMBL" id="CUI15733.1"/>
    </source>
</evidence>
<evidence type="ECO:0000313" key="2">
    <source>
        <dbReference type="Proteomes" id="UP000069902"/>
    </source>
</evidence>
<dbReference type="PATRIC" id="fig|389348.3.peg.113"/>
<organism evidence="1 2">
    <name type="scientific">Candidatus Protochlamydia naegleriophila</name>
    <dbReference type="NCBI Taxonomy" id="389348"/>
    <lineage>
        <taxon>Bacteria</taxon>
        <taxon>Pseudomonadati</taxon>
        <taxon>Chlamydiota</taxon>
        <taxon>Chlamydiia</taxon>
        <taxon>Parachlamydiales</taxon>
        <taxon>Parachlamydiaceae</taxon>
        <taxon>Candidatus Protochlamydia</taxon>
    </lineage>
</organism>
<reference evidence="2" key="1">
    <citation type="submission" date="2015-09" db="EMBL/GenBank/DDBJ databases">
        <authorList>
            <person name="Bertelli C."/>
        </authorList>
    </citation>
    <scope>NUCLEOTIDE SEQUENCE [LARGE SCALE GENOMIC DNA]</scope>
    <source>
        <strain evidence="2">KNic</strain>
    </source>
</reference>
<dbReference type="KEGG" id="pnl:PNK_0095"/>
<dbReference type="STRING" id="389348.PNK_0095"/>